<evidence type="ECO:0000256" key="1">
    <source>
        <dbReference type="ARBA" id="ARBA00006484"/>
    </source>
</evidence>
<evidence type="ECO:0000256" key="2">
    <source>
        <dbReference type="ARBA" id="ARBA00023002"/>
    </source>
</evidence>
<accession>A0A2R3INP6</accession>
<proteinExistence type="inferred from homology"/>
<evidence type="ECO:0000259" key="3">
    <source>
        <dbReference type="SMART" id="SM00822"/>
    </source>
</evidence>
<name>A0A2R3INP6_9PSED</name>
<dbReference type="InterPro" id="IPR057326">
    <property type="entry name" value="KR_dom"/>
</dbReference>
<organism evidence="4 5">
    <name type="scientific">Pseudomonas paraeruginosa</name>
    <dbReference type="NCBI Taxonomy" id="2994495"/>
    <lineage>
        <taxon>Bacteria</taxon>
        <taxon>Pseudomonadati</taxon>
        <taxon>Pseudomonadota</taxon>
        <taxon>Gammaproteobacteria</taxon>
        <taxon>Pseudomonadales</taxon>
        <taxon>Pseudomonadaceae</taxon>
        <taxon>Pseudomonas</taxon>
    </lineage>
</organism>
<gene>
    <name evidence="4" type="ORF">CSB93_5589</name>
</gene>
<sequence>MNTVLSAFGLQGRTILITGASSGIGRQIALSCAGAGATVIVSGRNGERLQAVLDELGGEPHRMLAADLNDDAQVDALSRAVGKIDGLVHSAGVSALSPLRMASREHIESQLATNVIAPMLLTRHLLARQCISNGGSILFISSISAHIGVRGVSAYSASKAAVEGMARSLSVELASRSIRVNCVAPGLVRTPMLEAALATTGGLDATIARYPLGIGQPEDVANAAIFFLSSASRWITGRALVLDGGHTVE</sequence>
<comment type="similarity">
    <text evidence="1">Belongs to the short-chain dehydrogenases/reductases (SDR) family.</text>
</comment>
<dbReference type="Proteomes" id="UP000238390">
    <property type="component" value="Chromosome"/>
</dbReference>
<dbReference type="PANTHER" id="PTHR43477">
    <property type="entry name" value="DIHYDROANTICAPSIN 7-DEHYDROGENASE"/>
    <property type="match status" value="1"/>
</dbReference>
<keyword evidence="2" id="KW-0560">Oxidoreductase</keyword>
<dbReference type="PANTHER" id="PTHR43477:SF1">
    <property type="entry name" value="DIHYDROANTICAPSIN 7-DEHYDROGENASE"/>
    <property type="match status" value="1"/>
</dbReference>
<dbReference type="GO" id="GO:0016491">
    <property type="term" value="F:oxidoreductase activity"/>
    <property type="evidence" value="ECO:0007669"/>
    <property type="project" value="UniProtKB-KW"/>
</dbReference>
<reference evidence="4 5" key="1">
    <citation type="submission" date="2018-02" db="EMBL/GenBank/DDBJ databases">
        <title>FDA/CDC Antimicrobial Resistant Isolate Bank Genome Sequencing.</title>
        <authorList>
            <person name="Benahmed F.H."/>
            <person name="Lutgring J.D."/>
            <person name="Yoo B."/>
            <person name="Machado M."/>
            <person name="Brown A."/>
            <person name="McAllister G."/>
            <person name="Perry A."/>
            <person name="Halpin A.L."/>
            <person name="Vavikolanu K."/>
            <person name="Ott S."/>
            <person name="Zhao X."/>
            <person name="Tallon L.J."/>
            <person name="Sadzewicz L."/>
            <person name="Aluvathingal J."/>
            <person name="Nadendla S."/>
            <person name="Voskania-kordi A."/>
            <person name="Simonyan V."/>
            <person name="Patel J."/>
            <person name="Shawar R.M."/>
        </authorList>
    </citation>
    <scope>NUCLEOTIDE SEQUENCE [LARGE SCALE GENOMIC DNA]</scope>
    <source>
        <strain evidence="4 5">AR_0356</strain>
    </source>
</reference>
<dbReference type="InterPro" id="IPR036291">
    <property type="entry name" value="NAD(P)-bd_dom_sf"/>
</dbReference>
<dbReference type="Gene3D" id="3.40.50.720">
    <property type="entry name" value="NAD(P)-binding Rossmann-like Domain"/>
    <property type="match status" value="1"/>
</dbReference>
<dbReference type="InterPro" id="IPR020904">
    <property type="entry name" value="Sc_DH/Rdtase_CS"/>
</dbReference>
<feature type="domain" description="Ketoreductase" evidence="3">
    <location>
        <begin position="13"/>
        <end position="188"/>
    </location>
</feature>
<dbReference type="Pfam" id="PF13561">
    <property type="entry name" value="adh_short_C2"/>
    <property type="match status" value="1"/>
</dbReference>
<dbReference type="FunFam" id="3.40.50.720:FF:000084">
    <property type="entry name" value="Short-chain dehydrogenase reductase"/>
    <property type="match status" value="1"/>
</dbReference>
<dbReference type="PROSITE" id="PS00061">
    <property type="entry name" value="ADH_SHORT"/>
    <property type="match status" value="1"/>
</dbReference>
<dbReference type="RefSeq" id="WP_003152317.1">
    <property type="nucleotide sequence ID" value="NZ_CP027169.1"/>
</dbReference>
<dbReference type="CDD" id="cd05233">
    <property type="entry name" value="SDR_c"/>
    <property type="match status" value="1"/>
</dbReference>
<evidence type="ECO:0000313" key="4">
    <source>
        <dbReference type="EMBL" id="AVK03530.1"/>
    </source>
</evidence>
<dbReference type="SMART" id="SM00822">
    <property type="entry name" value="PKS_KR"/>
    <property type="match status" value="1"/>
</dbReference>
<dbReference type="EMBL" id="CP027169">
    <property type="protein sequence ID" value="AVK03530.1"/>
    <property type="molecule type" value="Genomic_DNA"/>
</dbReference>
<protein>
    <submittedName>
        <fullName evidence="4">KR domain protein</fullName>
    </submittedName>
</protein>
<dbReference type="InterPro" id="IPR002347">
    <property type="entry name" value="SDR_fam"/>
</dbReference>
<keyword evidence="5" id="KW-1185">Reference proteome</keyword>
<dbReference type="PRINTS" id="PR00080">
    <property type="entry name" value="SDRFAMILY"/>
</dbReference>
<dbReference type="InterPro" id="IPR051122">
    <property type="entry name" value="SDR_DHRS6-like"/>
</dbReference>
<dbReference type="PRINTS" id="PR00081">
    <property type="entry name" value="GDHRDH"/>
</dbReference>
<evidence type="ECO:0000313" key="5">
    <source>
        <dbReference type="Proteomes" id="UP000238390"/>
    </source>
</evidence>
<dbReference type="AlphaFoldDB" id="A0A2R3INP6"/>
<dbReference type="SUPFAM" id="SSF51735">
    <property type="entry name" value="NAD(P)-binding Rossmann-fold domains"/>
    <property type="match status" value="1"/>
</dbReference>